<evidence type="ECO:0000313" key="2">
    <source>
        <dbReference type="EMBL" id="KAK4439568.1"/>
    </source>
</evidence>
<organism evidence="2 3">
    <name type="scientific">Sesamum alatum</name>
    <dbReference type="NCBI Taxonomy" id="300844"/>
    <lineage>
        <taxon>Eukaryota</taxon>
        <taxon>Viridiplantae</taxon>
        <taxon>Streptophyta</taxon>
        <taxon>Embryophyta</taxon>
        <taxon>Tracheophyta</taxon>
        <taxon>Spermatophyta</taxon>
        <taxon>Magnoliopsida</taxon>
        <taxon>eudicotyledons</taxon>
        <taxon>Gunneridae</taxon>
        <taxon>Pentapetalae</taxon>
        <taxon>asterids</taxon>
        <taxon>lamiids</taxon>
        <taxon>Lamiales</taxon>
        <taxon>Pedaliaceae</taxon>
        <taxon>Sesamum</taxon>
    </lineage>
</organism>
<dbReference type="GO" id="GO:0004523">
    <property type="term" value="F:RNA-DNA hybrid ribonuclease activity"/>
    <property type="evidence" value="ECO:0007669"/>
    <property type="project" value="InterPro"/>
</dbReference>
<feature type="domain" description="RNase H type-1" evidence="1">
    <location>
        <begin position="40"/>
        <end position="116"/>
    </location>
</feature>
<dbReference type="EMBL" id="JACGWO010000001">
    <property type="protein sequence ID" value="KAK4439568.1"/>
    <property type="molecule type" value="Genomic_DNA"/>
</dbReference>
<dbReference type="Pfam" id="PF13456">
    <property type="entry name" value="RVT_3"/>
    <property type="match status" value="1"/>
</dbReference>
<dbReference type="InterPro" id="IPR002156">
    <property type="entry name" value="RNaseH_domain"/>
</dbReference>
<sequence length="131" mass="15061">MQTISTDTSSHRWTRQYVGMAEELEWELWPKIMRGIELIGLQNSTHAEALAVRGVVELVHRNKWNNVQIECDCRNVIHKIREKKMDDFNVSPILEDTTNLLATVDTWDMCPHEKEGNCVCCSPSCSSSKNQ</sequence>
<accession>A0AAE1Z131</accession>
<protein>
    <recommendedName>
        <fullName evidence="1">RNase H type-1 domain-containing protein</fullName>
    </recommendedName>
</protein>
<comment type="caution">
    <text evidence="2">The sequence shown here is derived from an EMBL/GenBank/DDBJ whole genome shotgun (WGS) entry which is preliminary data.</text>
</comment>
<reference evidence="2" key="1">
    <citation type="submission" date="2020-06" db="EMBL/GenBank/DDBJ databases">
        <authorList>
            <person name="Li T."/>
            <person name="Hu X."/>
            <person name="Zhang T."/>
            <person name="Song X."/>
            <person name="Zhang H."/>
            <person name="Dai N."/>
            <person name="Sheng W."/>
            <person name="Hou X."/>
            <person name="Wei L."/>
        </authorList>
    </citation>
    <scope>NUCLEOTIDE SEQUENCE</scope>
    <source>
        <strain evidence="2">3651</strain>
        <tissue evidence="2">Leaf</tissue>
    </source>
</reference>
<reference evidence="2" key="2">
    <citation type="journal article" date="2024" name="Plant">
        <title>Genomic evolution and insights into agronomic trait innovations of Sesamum species.</title>
        <authorList>
            <person name="Miao H."/>
            <person name="Wang L."/>
            <person name="Qu L."/>
            <person name="Liu H."/>
            <person name="Sun Y."/>
            <person name="Le M."/>
            <person name="Wang Q."/>
            <person name="Wei S."/>
            <person name="Zheng Y."/>
            <person name="Lin W."/>
            <person name="Duan Y."/>
            <person name="Cao H."/>
            <person name="Xiong S."/>
            <person name="Wang X."/>
            <person name="Wei L."/>
            <person name="Li C."/>
            <person name="Ma Q."/>
            <person name="Ju M."/>
            <person name="Zhao R."/>
            <person name="Li G."/>
            <person name="Mu C."/>
            <person name="Tian Q."/>
            <person name="Mei H."/>
            <person name="Zhang T."/>
            <person name="Gao T."/>
            <person name="Zhang H."/>
        </authorList>
    </citation>
    <scope>NUCLEOTIDE SEQUENCE</scope>
    <source>
        <strain evidence="2">3651</strain>
    </source>
</reference>
<evidence type="ECO:0000259" key="1">
    <source>
        <dbReference type="Pfam" id="PF13456"/>
    </source>
</evidence>
<dbReference type="Proteomes" id="UP001293254">
    <property type="component" value="Unassembled WGS sequence"/>
</dbReference>
<dbReference type="AlphaFoldDB" id="A0AAE1Z131"/>
<evidence type="ECO:0000313" key="3">
    <source>
        <dbReference type="Proteomes" id="UP001293254"/>
    </source>
</evidence>
<name>A0AAE1Z131_9LAMI</name>
<dbReference type="Gene3D" id="3.30.420.10">
    <property type="entry name" value="Ribonuclease H-like superfamily/Ribonuclease H"/>
    <property type="match status" value="1"/>
</dbReference>
<proteinExistence type="predicted"/>
<gene>
    <name evidence="2" type="ORF">Salat_0291700</name>
</gene>
<dbReference type="InterPro" id="IPR036397">
    <property type="entry name" value="RNaseH_sf"/>
</dbReference>
<dbReference type="GO" id="GO:0003676">
    <property type="term" value="F:nucleic acid binding"/>
    <property type="evidence" value="ECO:0007669"/>
    <property type="project" value="InterPro"/>
</dbReference>
<keyword evidence="3" id="KW-1185">Reference proteome</keyword>